<reference evidence="4" key="2">
    <citation type="submission" date="2021-04" db="EMBL/GenBank/DDBJ databases">
        <title>Isolation and characterization of a novel species of the genus Sulfurimonas.</title>
        <authorList>
            <person name="Fukui M."/>
        </authorList>
    </citation>
    <scope>NUCLEOTIDE SEQUENCE</scope>
    <source>
        <strain evidence="4">H1576</strain>
    </source>
</reference>
<dbReference type="Pfam" id="PF25225">
    <property type="entry name" value="DUF7843"/>
    <property type="match status" value="1"/>
</dbReference>
<dbReference type="Pfam" id="PF13387">
    <property type="entry name" value="Lnb_N"/>
    <property type="match status" value="1"/>
</dbReference>
<dbReference type="InterPro" id="IPR057165">
    <property type="entry name" value="DUF7843"/>
</dbReference>
<keyword evidence="5" id="KW-1185">Reference proteome</keyword>
<feature type="domain" description="Lnb N-terminal periplasmic" evidence="1">
    <location>
        <begin position="116"/>
        <end position="263"/>
    </location>
</feature>
<evidence type="ECO:0000313" key="4">
    <source>
        <dbReference type="EMBL" id="QSZ41384.1"/>
    </source>
</evidence>
<dbReference type="RefSeq" id="WP_207562664.1">
    <property type="nucleotide sequence ID" value="NZ_CP046072.1"/>
</dbReference>
<dbReference type="Pfam" id="PF25222">
    <property type="entry name" value="DUF7840"/>
    <property type="match status" value="1"/>
</dbReference>
<evidence type="ECO:0000259" key="2">
    <source>
        <dbReference type="Pfam" id="PF25222"/>
    </source>
</evidence>
<protein>
    <submittedName>
        <fullName evidence="4">DUF4105 domain-containing protein</fullName>
    </submittedName>
</protein>
<gene>
    <name evidence="4" type="ORF">GJV85_04440</name>
</gene>
<dbReference type="InterPro" id="IPR057162">
    <property type="entry name" value="DUF7840"/>
</dbReference>
<name>A0A975AZF0_9BACT</name>
<organism evidence="4 5">
    <name type="scientific">Sulfurimonas aquatica</name>
    <dbReference type="NCBI Taxonomy" id="2672570"/>
    <lineage>
        <taxon>Bacteria</taxon>
        <taxon>Pseudomonadati</taxon>
        <taxon>Campylobacterota</taxon>
        <taxon>Epsilonproteobacteria</taxon>
        <taxon>Campylobacterales</taxon>
        <taxon>Sulfurimonadaceae</taxon>
        <taxon>Sulfurimonas</taxon>
    </lineage>
</organism>
<accession>A0A975AZF0</accession>
<sequence>MRDSFYKLFILLSLILLTPLYSFESLELQKLAQESYWSKLLHFNEVSSINSRDFFLSTDKEITPYGELTSTLEAFRADPALICKYPARYKWLNSKLKLNIKHSKCEKLDMFLAHKFEKISMVFTSERYNSSASVFGHTFLKLSGRENSFVIDYTAKVPDNVNGLSYAYNGIFGGYKSSYKFSSFMLKEYEYTNEEFRDLITFDLNFSKDEIENIMLHLYEVLETRQDYYFLSRNCSSELIKLLDLGREELSLSKELALVTLPIEVVYILEKNNYINKISITPSKIRLFNSLTSTLSKKETELLKKIVTKEIGVHYLRDTKEISDVQKKKIVSAGISYIEIDSLSDDFDKSLVYPLMKLIKLQEVYGYELALNDEVLSEIPISNKYHQLRLGGVAGDIQDSYVNLDYRYLYRHRFDLLDSVEKHGSVEFLDLSLRVKNKELELNYLTFFNLESLPISTDYFFTPTKTVQIGLKRVFYDENIYSYFNYSLGYRRELAKNLTYHLSAKVGLYYYDKPSAMAQAGAYLEYNNIEDFNLQLAYESSCFYNAVDEYKYMKTERFLIKTNIAILDNYRINLFISHERDIEIYNRFGIKYSLNF</sequence>
<evidence type="ECO:0000313" key="5">
    <source>
        <dbReference type="Proteomes" id="UP000671852"/>
    </source>
</evidence>
<feature type="domain" description="DUF7843" evidence="3">
    <location>
        <begin position="29"/>
        <end position="94"/>
    </location>
</feature>
<dbReference type="AlphaFoldDB" id="A0A975AZF0"/>
<dbReference type="Proteomes" id="UP000671852">
    <property type="component" value="Chromosome"/>
</dbReference>
<dbReference type="InterPro" id="IPR025178">
    <property type="entry name" value="Lnb_N"/>
</dbReference>
<dbReference type="EMBL" id="CP046072">
    <property type="protein sequence ID" value="QSZ41384.1"/>
    <property type="molecule type" value="Genomic_DNA"/>
</dbReference>
<reference evidence="4" key="1">
    <citation type="submission" date="2019-11" db="EMBL/GenBank/DDBJ databases">
        <authorList>
            <person name="Kojima H."/>
        </authorList>
    </citation>
    <scope>NUCLEOTIDE SEQUENCE</scope>
    <source>
        <strain evidence="4">H1576</strain>
    </source>
</reference>
<proteinExistence type="predicted"/>
<evidence type="ECO:0000259" key="1">
    <source>
        <dbReference type="Pfam" id="PF13387"/>
    </source>
</evidence>
<feature type="domain" description="DUF7840" evidence="2">
    <location>
        <begin position="386"/>
        <end position="580"/>
    </location>
</feature>
<dbReference type="KEGG" id="saqt:GJV85_04440"/>
<evidence type="ECO:0000259" key="3">
    <source>
        <dbReference type="Pfam" id="PF25225"/>
    </source>
</evidence>